<reference evidence="3" key="1">
    <citation type="journal article" date="2019" name="Int. J. Syst. Evol. Microbiol.">
        <title>The Global Catalogue of Microorganisms (GCM) 10K type strain sequencing project: providing services to taxonomists for standard genome sequencing and annotation.</title>
        <authorList>
            <consortium name="The Broad Institute Genomics Platform"/>
            <consortium name="The Broad Institute Genome Sequencing Center for Infectious Disease"/>
            <person name="Wu L."/>
            <person name="Ma J."/>
        </authorList>
    </citation>
    <scope>NUCLEOTIDE SEQUENCE [LARGE SCALE GENOMIC DNA]</scope>
    <source>
        <strain evidence="3">JCM 19173</strain>
    </source>
</reference>
<name>A0ABQ2FDY4_9DEIO</name>
<gene>
    <name evidence="2" type="ORF">GCM10010844_04330</name>
</gene>
<evidence type="ECO:0000256" key="1">
    <source>
        <dbReference type="SAM" id="Phobius"/>
    </source>
</evidence>
<evidence type="ECO:0000313" key="3">
    <source>
        <dbReference type="Proteomes" id="UP000604341"/>
    </source>
</evidence>
<evidence type="ECO:0008006" key="4">
    <source>
        <dbReference type="Google" id="ProtNLM"/>
    </source>
</evidence>
<protein>
    <recommendedName>
        <fullName evidence="4">SPW repeat-containing protein</fullName>
    </recommendedName>
</protein>
<proteinExistence type="predicted"/>
<dbReference type="EMBL" id="BMPE01000001">
    <property type="protein sequence ID" value="GGK88965.1"/>
    <property type="molecule type" value="Genomic_DNA"/>
</dbReference>
<keyword evidence="1" id="KW-0812">Transmembrane</keyword>
<evidence type="ECO:0000313" key="2">
    <source>
        <dbReference type="EMBL" id="GGK88965.1"/>
    </source>
</evidence>
<sequence>MTPDEWVAGMHNEASSVNDREWAMETTMAAGRFEWRGAFVAAAVFAGLGVSVVLLTQFFWQHDTPAQLWLSVMLLSGVVGVLLGSRRVAALEAGAGALAFLPGAWLAVVTLQALLGDAAPITPITGMPDEAVATLAVIAAFAAGLVRVSATRLPLVRL</sequence>
<feature type="transmembrane region" description="Helical" evidence="1">
    <location>
        <begin position="95"/>
        <end position="115"/>
    </location>
</feature>
<keyword evidence="1" id="KW-0472">Membrane</keyword>
<keyword evidence="1" id="KW-1133">Transmembrane helix</keyword>
<feature type="transmembrane region" description="Helical" evidence="1">
    <location>
        <begin position="38"/>
        <end position="60"/>
    </location>
</feature>
<dbReference type="RefSeq" id="WP_189067312.1">
    <property type="nucleotide sequence ID" value="NZ_BMPE01000001.1"/>
</dbReference>
<dbReference type="Proteomes" id="UP000604341">
    <property type="component" value="Unassembled WGS sequence"/>
</dbReference>
<feature type="transmembrane region" description="Helical" evidence="1">
    <location>
        <begin position="66"/>
        <end position="83"/>
    </location>
</feature>
<feature type="transmembrane region" description="Helical" evidence="1">
    <location>
        <begin position="131"/>
        <end position="150"/>
    </location>
</feature>
<comment type="caution">
    <text evidence="2">The sequence shown here is derived from an EMBL/GenBank/DDBJ whole genome shotgun (WGS) entry which is preliminary data.</text>
</comment>
<accession>A0ABQ2FDY4</accession>
<keyword evidence="3" id="KW-1185">Reference proteome</keyword>
<organism evidence="2 3">
    <name type="scientific">Deinococcus radiotolerans</name>
    <dbReference type="NCBI Taxonomy" id="1309407"/>
    <lineage>
        <taxon>Bacteria</taxon>
        <taxon>Thermotogati</taxon>
        <taxon>Deinococcota</taxon>
        <taxon>Deinococci</taxon>
        <taxon>Deinococcales</taxon>
        <taxon>Deinococcaceae</taxon>
        <taxon>Deinococcus</taxon>
    </lineage>
</organism>